<keyword evidence="6" id="KW-1185">Reference proteome</keyword>
<dbReference type="CDD" id="cd03137">
    <property type="entry name" value="GATase1_AraC_1"/>
    <property type="match status" value="1"/>
</dbReference>
<dbReference type="InterPro" id="IPR002818">
    <property type="entry name" value="DJ-1/PfpI"/>
</dbReference>
<keyword evidence="3" id="KW-0804">Transcription</keyword>
<organism evidence="5 6">
    <name type="scientific">Amycolatopsis rhabdoformis</name>
    <dbReference type="NCBI Taxonomy" id="1448059"/>
    <lineage>
        <taxon>Bacteria</taxon>
        <taxon>Bacillati</taxon>
        <taxon>Actinomycetota</taxon>
        <taxon>Actinomycetes</taxon>
        <taxon>Pseudonocardiales</taxon>
        <taxon>Pseudonocardiaceae</taxon>
        <taxon>Amycolatopsis</taxon>
    </lineage>
</organism>
<dbReference type="SMART" id="SM00342">
    <property type="entry name" value="HTH_ARAC"/>
    <property type="match status" value="1"/>
</dbReference>
<feature type="domain" description="HTH araC/xylS-type" evidence="4">
    <location>
        <begin position="227"/>
        <end position="325"/>
    </location>
</feature>
<dbReference type="InterPro" id="IPR018062">
    <property type="entry name" value="HTH_AraC-typ_CS"/>
</dbReference>
<reference evidence="5 6" key="1">
    <citation type="journal article" date="2015" name="Int. J. Syst. Evol. Microbiol.">
        <title>Amycolatopsis rhabdoformis sp. nov., an actinomycete isolated from a tropical forest soil.</title>
        <authorList>
            <person name="Souza W.R."/>
            <person name="Silva R.E."/>
            <person name="Goodfellow M."/>
            <person name="Busarakam K."/>
            <person name="Figueiro F.S."/>
            <person name="Ferreira D."/>
            <person name="Rodrigues-Filho E."/>
            <person name="Moraes L.A.B."/>
            <person name="Zucchi T.D."/>
        </authorList>
    </citation>
    <scope>NUCLEOTIDE SEQUENCE [LARGE SCALE GENOMIC DNA]</scope>
    <source>
        <strain evidence="5 6">NCIMB 14900</strain>
    </source>
</reference>
<proteinExistence type="predicted"/>
<evidence type="ECO:0000259" key="4">
    <source>
        <dbReference type="PROSITE" id="PS01124"/>
    </source>
</evidence>
<dbReference type="InterPro" id="IPR018060">
    <property type="entry name" value="HTH_AraC"/>
</dbReference>
<evidence type="ECO:0000313" key="6">
    <source>
        <dbReference type="Proteomes" id="UP001330812"/>
    </source>
</evidence>
<keyword evidence="2" id="KW-0238">DNA-binding</keyword>
<gene>
    <name evidence="5" type="ORF">VSH64_16565</name>
</gene>
<dbReference type="EMBL" id="CP142149">
    <property type="protein sequence ID" value="WSE33700.1"/>
    <property type="molecule type" value="Genomic_DNA"/>
</dbReference>
<sequence length="334" mass="35760">MSPTTSARGRRRVVALAYDGARLLDLTGPLETLATANDFGARYDVTIVSPDGAPVVTATGAGLVADCAVADLGGGLKRDHDVLIVPGGPNWPRVIHDRALIGAVRELSARSACVASICAGAFLLGAAGLLDGRRATTHWRFTTELAELFPRVTVDADALFVRDGDVVTSAGVSAGIDLTLALVEDHFGAEVARSTAKDMVVFMQRPGGQSQFSVRAQSTHARHESLRRILDTVVENPAAPHSLTSMARSAGVSVRHLNRLFREELDLTPARYVEQVRIEAAKSRLEVCDEPISTIARHAGFGSPESLRRAFSREFGVTPAAYRERFNTTNVHVS</sequence>
<dbReference type="InterPro" id="IPR029062">
    <property type="entry name" value="Class_I_gatase-like"/>
</dbReference>
<evidence type="ECO:0000256" key="3">
    <source>
        <dbReference type="ARBA" id="ARBA00023163"/>
    </source>
</evidence>
<dbReference type="RefSeq" id="WP_326836499.1">
    <property type="nucleotide sequence ID" value="NZ_CP142149.1"/>
</dbReference>
<dbReference type="Gene3D" id="3.40.50.880">
    <property type="match status" value="1"/>
</dbReference>
<protein>
    <submittedName>
        <fullName evidence="5">GlxA family transcriptional regulator</fullName>
    </submittedName>
</protein>
<dbReference type="Pfam" id="PF01965">
    <property type="entry name" value="DJ-1_PfpI"/>
    <property type="match status" value="1"/>
</dbReference>
<dbReference type="SUPFAM" id="SSF46689">
    <property type="entry name" value="Homeodomain-like"/>
    <property type="match status" value="2"/>
</dbReference>
<dbReference type="Gene3D" id="1.10.10.60">
    <property type="entry name" value="Homeodomain-like"/>
    <property type="match status" value="1"/>
</dbReference>
<evidence type="ECO:0000313" key="5">
    <source>
        <dbReference type="EMBL" id="WSE33700.1"/>
    </source>
</evidence>
<name>A0ABZ1IJS4_9PSEU</name>
<evidence type="ECO:0000256" key="2">
    <source>
        <dbReference type="ARBA" id="ARBA00023125"/>
    </source>
</evidence>
<dbReference type="SUPFAM" id="SSF52317">
    <property type="entry name" value="Class I glutamine amidotransferase-like"/>
    <property type="match status" value="1"/>
</dbReference>
<evidence type="ECO:0000256" key="1">
    <source>
        <dbReference type="ARBA" id="ARBA00023015"/>
    </source>
</evidence>
<dbReference type="InterPro" id="IPR052158">
    <property type="entry name" value="INH-QAR"/>
</dbReference>
<dbReference type="PROSITE" id="PS01124">
    <property type="entry name" value="HTH_ARAC_FAMILY_2"/>
    <property type="match status" value="1"/>
</dbReference>
<dbReference type="PANTHER" id="PTHR43130:SF3">
    <property type="entry name" value="HTH-TYPE TRANSCRIPTIONAL REGULATOR RV1931C"/>
    <property type="match status" value="1"/>
</dbReference>
<keyword evidence="1" id="KW-0805">Transcription regulation</keyword>
<dbReference type="Proteomes" id="UP001330812">
    <property type="component" value="Chromosome"/>
</dbReference>
<dbReference type="PROSITE" id="PS00041">
    <property type="entry name" value="HTH_ARAC_FAMILY_1"/>
    <property type="match status" value="1"/>
</dbReference>
<dbReference type="InterPro" id="IPR009057">
    <property type="entry name" value="Homeodomain-like_sf"/>
</dbReference>
<dbReference type="Pfam" id="PF12833">
    <property type="entry name" value="HTH_18"/>
    <property type="match status" value="1"/>
</dbReference>
<accession>A0ABZ1IJS4</accession>
<dbReference type="PANTHER" id="PTHR43130">
    <property type="entry name" value="ARAC-FAMILY TRANSCRIPTIONAL REGULATOR"/>
    <property type="match status" value="1"/>
</dbReference>